<feature type="domain" description="tRNA-queuosine alpha-mannosyltransferase N-terminal" evidence="8">
    <location>
        <begin position="2"/>
        <end position="171"/>
    </location>
</feature>
<dbReference type="PANTHER" id="PTHR13615">
    <property type="entry name" value="GLYCOSYLTRANSFERASE-LIKE 1"/>
    <property type="match status" value="1"/>
</dbReference>
<evidence type="ECO:0000259" key="7">
    <source>
        <dbReference type="Pfam" id="PF00534"/>
    </source>
</evidence>
<dbReference type="GO" id="GO:0016438">
    <property type="term" value="F:tRNA-queuosine(34) beta-mannosyltransferase activity"/>
    <property type="evidence" value="ECO:0007669"/>
    <property type="project" value="UniProtKB-EC"/>
</dbReference>
<dbReference type="Gene3D" id="3.40.50.2000">
    <property type="entry name" value="Glycogen Phosphorylase B"/>
    <property type="match status" value="1"/>
</dbReference>
<keyword evidence="3 9" id="KW-0808">Transferase</keyword>
<dbReference type="Proteomes" id="UP000196027">
    <property type="component" value="Chromosome"/>
</dbReference>
<keyword evidence="10" id="KW-1185">Reference proteome</keyword>
<comment type="similarity">
    <text evidence="1">Belongs to the glycosyltransferase group 1 family. Glycosyltransferase 4 subfamily.</text>
</comment>
<dbReference type="EMBL" id="CP021425">
    <property type="protein sequence ID" value="ARU56692.1"/>
    <property type="molecule type" value="Genomic_DNA"/>
</dbReference>
<evidence type="ECO:0000256" key="1">
    <source>
        <dbReference type="ARBA" id="ARBA00009481"/>
    </source>
</evidence>
<evidence type="ECO:0000256" key="4">
    <source>
        <dbReference type="ARBA" id="ARBA00044517"/>
    </source>
</evidence>
<dbReference type="SUPFAM" id="SSF53756">
    <property type="entry name" value="UDP-Glycosyltransferase/glycogen phosphorylase"/>
    <property type="match status" value="1"/>
</dbReference>
<dbReference type="InterPro" id="IPR001296">
    <property type="entry name" value="Glyco_trans_1"/>
</dbReference>
<evidence type="ECO:0000259" key="8">
    <source>
        <dbReference type="Pfam" id="PF12038"/>
    </source>
</evidence>
<dbReference type="RefSeq" id="WP_087461656.1">
    <property type="nucleotide sequence ID" value="NZ_CP021425.1"/>
</dbReference>
<name>A0A1Y0I864_9GAMM</name>
<reference evidence="9 10" key="1">
    <citation type="submission" date="2017-05" db="EMBL/GenBank/DDBJ databases">
        <title>Genomic insights into alkan degradation activity of Oleiphilus messinensis.</title>
        <authorList>
            <person name="Kozyavkin S.A."/>
            <person name="Slesarev A.I."/>
            <person name="Golyshin P.N."/>
            <person name="Korzhenkov A."/>
            <person name="Golyshina O.N."/>
            <person name="Toshchakov S.V."/>
        </authorList>
    </citation>
    <scope>NUCLEOTIDE SEQUENCE [LARGE SCALE GENOMIC DNA]</scope>
    <source>
        <strain evidence="9 10">ME102</strain>
    </source>
</reference>
<dbReference type="EC" id="2.4.1.110" evidence="4"/>
<evidence type="ECO:0000256" key="3">
    <source>
        <dbReference type="ARBA" id="ARBA00022679"/>
    </source>
</evidence>
<gene>
    <name evidence="9" type="ORF">OLMES_2642</name>
</gene>
<evidence type="ECO:0000313" key="9">
    <source>
        <dbReference type="EMBL" id="ARU56692.1"/>
    </source>
</evidence>
<dbReference type="AlphaFoldDB" id="A0A1Y0I864"/>
<protein>
    <recommendedName>
        <fullName evidence="5">tRNA-queuosine alpha-mannosyltransferase</fullName>
        <ecNumber evidence="4">2.4.1.110</ecNumber>
    </recommendedName>
</protein>
<dbReference type="InterPro" id="IPR051862">
    <property type="entry name" value="GT-like_domain_containing_1"/>
</dbReference>
<evidence type="ECO:0000256" key="5">
    <source>
        <dbReference type="ARBA" id="ARBA00044539"/>
    </source>
</evidence>
<dbReference type="OrthoDB" id="9792163at2"/>
<sequence>MRILLLSPYDATSHQYWRTGLVKHFPQHDWTVLTLPPRYFSWRIRGNSLSWTCSERERLEQNYDVLIATSMTDLASLRGFIPGLARIPTLLYFHENQFAYPASKTKVESIEPQIVTLYGAIAADRLIFNSEFNRKTFLSGVKTLLKKLPDHAPLTIVSLLQKKSEVLMVPLEDCLWEIKHEANKTSSSSPLVITWNHRWEYDKGPEKLLAVVDELLTRSVNFKINILGQQFRSSPVIFNELEEKLRTTRNGKHLGTWGFIKDRARYFEILKQSDIVLSTAIHDFQGLSMLEAVALGCIPLAPDTLVYPEWFPAEYLYSEDQRGHTAVDKILNWIEEKKNNKLPVAPDVKFLSWQSLSSRYASAIDNTLER</sequence>
<keyword evidence="2" id="KW-0328">Glycosyltransferase</keyword>
<evidence type="ECO:0000256" key="2">
    <source>
        <dbReference type="ARBA" id="ARBA00022676"/>
    </source>
</evidence>
<evidence type="ECO:0000313" key="10">
    <source>
        <dbReference type="Proteomes" id="UP000196027"/>
    </source>
</evidence>
<dbReference type="Pfam" id="PF12038">
    <property type="entry name" value="QTMAN_N"/>
    <property type="match status" value="1"/>
</dbReference>
<accession>A0A1Y0I864</accession>
<feature type="domain" description="Glycosyl transferase family 1" evidence="7">
    <location>
        <begin position="187"/>
        <end position="338"/>
    </location>
</feature>
<proteinExistence type="inferred from homology"/>
<dbReference type="InterPro" id="IPR022701">
    <property type="entry name" value="QTMAN_N"/>
</dbReference>
<dbReference type="PANTHER" id="PTHR13615:SF3">
    <property type="entry name" value="GLYCOSYLTRANSFERASE-LIKE DOMAIN-CONTAINING PROTEIN 1"/>
    <property type="match status" value="1"/>
</dbReference>
<comment type="catalytic activity">
    <reaction evidence="6">
        <text>queuosine(34) in tRNA(Asp) + GDP-alpha-D-mannose = O-4''-alpha-D-mannosylqueuosine(34) in tRNA(Asp) + GDP + H(+)</text>
        <dbReference type="Rhea" id="RHEA:12885"/>
        <dbReference type="Rhea" id="RHEA-COMP:18572"/>
        <dbReference type="Rhea" id="RHEA-COMP:18581"/>
        <dbReference type="ChEBI" id="CHEBI:15378"/>
        <dbReference type="ChEBI" id="CHEBI:57527"/>
        <dbReference type="ChEBI" id="CHEBI:58189"/>
        <dbReference type="ChEBI" id="CHEBI:194431"/>
        <dbReference type="ChEBI" id="CHEBI:194442"/>
        <dbReference type="EC" id="2.4.1.110"/>
    </reaction>
    <physiologicalReaction direction="left-to-right" evidence="6">
        <dbReference type="Rhea" id="RHEA:12886"/>
    </physiologicalReaction>
</comment>
<organism evidence="9 10">
    <name type="scientific">Oleiphilus messinensis</name>
    <dbReference type="NCBI Taxonomy" id="141451"/>
    <lineage>
        <taxon>Bacteria</taxon>
        <taxon>Pseudomonadati</taxon>
        <taxon>Pseudomonadota</taxon>
        <taxon>Gammaproteobacteria</taxon>
        <taxon>Oceanospirillales</taxon>
        <taxon>Oleiphilaceae</taxon>
        <taxon>Oleiphilus</taxon>
    </lineage>
</organism>
<evidence type="ECO:0000256" key="6">
    <source>
        <dbReference type="ARBA" id="ARBA00048439"/>
    </source>
</evidence>
<dbReference type="KEGG" id="ome:OLMES_2642"/>
<dbReference type="Pfam" id="PF00534">
    <property type="entry name" value="Glycos_transf_1"/>
    <property type="match status" value="1"/>
</dbReference>